<evidence type="ECO:0000313" key="3">
    <source>
        <dbReference type="EMBL" id="KAB2953387.1"/>
    </source>
</evidence>
<sequence length="328" mass="34453">MFGMIKKAKFLLPLAALSVALLSYDGATAEAYPGSGQSRWSEETINLVEPTNESTTILTGRGALVNPLGDIEAYLGKNATFGSSCLSCHGGEGGAQSPEQPYHNEITYEVIRTKDGANMVQPDGSIVIEVHPDGSITNYKLIVGLSKDAYDGGYQDARALAGWHFSMPEGIRMDLPYCMHILGPGLSKIYEEDSNKVFSDIKVSADSNFQEGMGILQLLAGTQNADPMKSKVYGTVVVHYKYSDDVPVDLPMASYNGPESGALQLANTAGTSGGAGITGSIASANSTDSGSGPVAFYLLIAAAAAGALVFFGISRKPKQEDESKTQGA</sequence>
<evidence type="ECO:0000313" key="4">
    <source>
        <dbReference type="Proteomes" id="UP000468766"/>
    </source>
</evidence>
<keyword evidence="4" id="KW-1185">Reference proteome</keyword>
<dbReference type="RefSeq" id="WP_151619392.1">
    <property type="nucleotide sequence ID" value="NZ_WBXO01000003.1"/>
</dbReference>
<gene>
    <name evidence="3" type="ORF">F9B85_05615</name>
</gene>
<name>A0A6I0F3T4_9FIRM</name>
<feature type="chain" id="PRO_5039480738" description="Cytochrome c domain-containing protein" evidence="2">
    <location>
        <begin position="30"/>
        <end position="328"/>
    </location>
</feature>
<dbReference type="Proteomes" id="UP000468766">
    <property type="component" value="Unassembled WGS sequence"/>
</dbReference>
<comment type="caution">
    <text evidence="3">The sequence shown here is derived from an EMBL/GenBank/DDBJ whole genome shotgun (WGS) entry which is preliminary data.</text>
</comment>
<evidence type="ECO:0008006" key="5">
    <source>
        <dbReference type="Google" id="ProtNLM"/>
    </source>
</evidence>
<keyword evidence="1" id="KW-0812">Transmembrane</keyword>
<keyword evidence="1" id="KW-1133">Transmembrane helix</keyword>
<dbReference type="AlphaFoldDB" id="A0A6I0F3T4"/>
<evidence type="ECO:0000256" key="2">
    <source>
        <dbReference type="SAM" id="SignalP"/>
    </source>
</evidence>
<keyword evidence="2" id="KW-0732">Signal</keyword>
<feature type="transmembrane region" description="Helical" evidence="1">
    <location>
        <begin position="294"/>
        <end position="314"/>
    </location>
</feature>
<organism evidence="3 4">
    <name type="scientific">Heliorestis acidaminivorans</name>
    <dbReference type="NCBI Taxonomy" id="553427"/>
    <lineage>
        <taxon>Bacteria</taxon>
        <taxon>Bacillati</taxon>
        <taxon>Bacillota</taxon>
        <taxon>Clostridia</taxon>
        <taxon>Eubacteriales</taxon>
        <taxon>Heliobacteriaceae</taxon>
        <taxon>Heliorestis</taxon>
    </lineage>
</organism>
<proteinExistence type="predicted"/>
<dbReference type="OrthoDB" id="9823695at2"/>
<feature type="signal peptide" evidence="2">
    <location>
        <begin position="1"/>
        <end position="29"/>
    </location>
</feature>
<evidence type="ECO:0000256" key="1">
    <source>
        <dbReference type="SAM" id="Phobius"/>
    </source>
</evidence>
<keyword evidence="1" id="KW-0472">Membrane</keyword>
<protein>
    <recommendedName>
        <fullName evidence="5">Cytochrome c domain-containing protein</fullName>
    </recommendedName>
</protein>
<dbReference type="EMBL" id="WBXO01000003">
    <property type="protein sequence ID" value="KAB2953387.1"/>
    <property type="molecule type" value="Genomic_DNA"/>
</dbReference>
<reference evidence="3 4" key="1">
    <citation type="submission" date="2019-10" db="EMBL/GenBank/DDBJ databases">
        <title>Whole-genome sequence of the extremophile Heliorestis acidaminivorans DSM 24790.</title>
        <authorList>
            <person name="Kyndt J.A."/>
            <person name="Meyer T.E."/>
        </authorList>
    </citation>
    <scope>NUCLEOTIDE SEQUENCE [LARGE SCALE GENOMIC DNA]</scope>
    <source>
        <strain evidence="3 4">DSM 24790</strain>
    </source>
</reference>
<accession>A0A6I0F3T4</accession>